<feature type="active site" evidence="4">
    <location>
        <position position="23"/>
    </location>
</feature>
<evidence type="ECO:0000259" key="5">
    <source>
        <dbReference type="SMART" id="SM00226"/>
    </source>
</evidence>
<evidence type="ECO:0000256" key="4">
    <source>
        <dbReference type="PIRSR" id="PIRSR617867-1"/>
    </source>
</evidence>
<keyword evidence="2 6" id="KW-0378">Hydrolase</keyword>
<dbReference type="InterPro" id="IPR036196">
    <property type="entry name" value="Ptyr_pPase_sf"/>
</dbReference>
<reference evidence="6 7" key="1">
    <citation type="submission" date="2017-03" db="EMBL/GenBank/DDBJ databases">
        <title>Genome sequence of Clostridium hungatei DSM 14427.</title>
        <authorList>
            <person name="Poehlein A."/>
            <person name="Daniel R."/>
        </authorList>
    </citation>
    <scope>NUCLEOTIDE SEQUENCE [LARGE SCALE GENOMIC DNA]</scope>
    <source>
        <strain evidence="6 7">DSM 14427</strain>
    </source>
</reference>
<dbReference type="CDD" id="cd16344">
    <property type="entry name" value="LMWPAP"/>
    <property type="match status" value="1"/>
</dbReference>
<dbReference type="SUPFAM" id="SSF52788">
    <property type="entry name" value="Phosphotyrosine protein phosphatases I"/>
    <property type="match status" value="1"/>
</dbReference>
<dbReference type="PANTHER" id="PTHR11717:SF31">
    <property type="entry name" value="LOW MOLECULAR WEIGHT PROTEIN-TYROSINE-PHOSPHATASE ETP-RELATED"/>
    <property type="match status" value="1"/>
</dbReference>
<feature type="active site" description="Nucleophile" evidence="4">
    <location>
        <position position="17"/>
    </location>
</feature>
<keyword evidence="3" id="KW-0904">Protein phosphatase</keyword>
<comment type="similarity">
    <text evidence="1">Belongs to the low molecular weight phosphotyrosine protein phosphatase family.</text>
</comment>
<name>A0A1V4SM44_RUMHU</name>
<feature type="domain" description="Phosphotyrosine protein phosphatase I" evidence="5">
    <location>
        <begin position="11"/>
        <end position="164"/>
    </location>
</feature>
<dbReference type="OrthoDB" id="9784339at2"/>
<sequence length="169" mass="18779">MEPGYKEQKAPHIVFVCTGNTCRSCMAEGIFRAFSQQEKTLQEMAVSSRGIQAFDGEPASSHSVAALKKLWDIDISIHKAKLLSKADVENAGLILTMTRQHRDFLRSAFPEKKSSVYTLKEYAYPRLSQEAVSIDIADPYGMPYESYESCAEEIFDSVQAVIGNLTANS</sequence>
<evidence type="ECO:0000256" key="1">
    <source>
        <dbReference type="ARBA" id="ARBA00011063"/>
    </source>
</evidence>
<dbReference type="Gene3D" id="3.40.50.2300">
    <property type="match status" value="1"/>
</dbReference>
<proteinExistence type="inferred from homology"/>
<dbReference type="GO" id="GO:0004725">
    <property type="term" value="F:protein tyrosine phosphatase activity"/>
    <property type="evidence" value="ECO:0007669"/>
    <property type="project" value="UniProtKB-EC"/>
</dbReference>
<organism evidence="6 7">
    <name type="scientific">Ruminiclostridium hungatei</name>
    <name type="common">Clostridium hungatei</name>
    <dbReference type="NCBI Taxonomy" id="48256"/>
    <lineage>
        <taxon>Bacteria</taxon>
        <taxon>Bacillati</taxon>
        <taxon>Bacillota</taxon>
        <taxon>Clostridia</taxon>
        <taxon>Eubacteriales</taxon>
        <taxon>Oscillospiraceae</taxon>
        <taxon>Ruminiclostridium</taxon>
    </lineage>
</organism>
<dbReference type="PANTHER" id="PTHR11717">
    <property type="entry name" value="LOW MOLECULAR WEIGHT PROTEIN TYROSINE PHOSPHATASE"/>
    <property type="match status" value="1"/>
</dbReference>
<dbReference type="RefSeq" id="WP_080063859.1">
    <property type="nucleotide sequence ID" value="NZ_MZGX01000007.1"/>
</dbReference>
<dbReference type="Pfam" id="PF01451">
    <property type="entry name" value="LMWPc"/>
    <property type="match status" value="1"/>
</dbReference>
<evidence type="ECO:0000313" key="7">
    <source>
        <dbReference type="Proteomes" id="UP000191554"/>
    </source>
</evidence>
<keyword evidence="7" id="KW-1185">Reference proteome</keyword>
<comment type="caution">
    <text evidence="6">The sequence shown here is derived from an EMBL/GenBank/DDBJ whole genome shotgun (WGS) entry which is preliminary data.</text>
</comment>
<evidence type="ECO:0000313" key="6">
    <source>
        <dbReference type="EMBL" id="OPX44863.1"/>
    </source>
</evidence>
<dbReference type="Proteomes" id="UP000191554">
    <property type="component" value="Unassembled WGS sequence"/>
</dbReference>
<dbReference type="InterPro" id="IPR023485">
    <property type="entry name" value="Ptyr_pPase"/>
</dbReference>
<dbReference type="InterPro" id="IPR050438">
    <property type="entry name" value="LMW_PTPase"/>
</dbReference>
<dbReference type="EMBL" id="MZGX01000007">
    <property type="protein sequence ID" value="OPX44863.1"/>
    <property type="molecule type" value="Genomic_DNA"/>
</dbReference>
<dbReference type="InterPro" id="IPR017867">
    <property type="entry name" value="Tyr_phospatase_low_mol_wt"/>
</dbReference>
<feature type="active site" description="Proton donor" evidence="4">
    <location>
        <position position="138"/>
    </location>
</feature>
<dbReference type="EC" id="3.1.3.48" evidence="6"/>
<protein>
    <submittedName>
        <fullName evidence="6">Low molecular weight protein-tyrosine-phosphatase YwlE</fullName>
        <ecNumber evidence="6">3.1.3.48</ecNumber>
    </submittedName>
</protein>
<evidence type="ECO:0000256" key="3">
    <source>
        <dbReference type="ARBA" id="ARBA00022912"/>
    </source>
</evidence>
<gene>
    <name evidence="6" type="primary">ywlE</name>
    <name evidence="6" type="ORF">CLHUN_14170</name>
</gene>
<dbReference type="PRINTS" id="PR00719">
    <property type="entry name" value="LMWPTPASE"/>
</dbReference>
<dbReference type="SMART" id="SM00226">
    <property type="entry name" value="LMWPc"/>
    <property type="match status" value="1"/>
</dbReference>
<dbReference type="STRING" id="48256.CLHUN_14170"/>
<accession>A0A1V4SM44</accession>
<evidence type="ECO:0000256" key="2">
    <source>
        <dbReference type="ARBA" id="ARBA00022801"/>
    </source>
</evidence>
<dbReference type="AlphaFoldDB" id="A0A1V4SM44"/>